<evidence type="ECO:0000256" key="10">
    <source>
        <dbReference type="ARBA" id="ARBA00022932"/>
    </source>
</evidence>
<dbReference type="InterPro" id="IPR045085">
    <property type="entry name" value="HLD_clamp_pol_III_gamma_tau"/>
</dbReference>
<dbReference type="CDD" id="cd18137">
    <property type="entry name" value="HLD_clamp_pol_III_gamma_tau"/>
    <property type="match status" value="1"/>
</dbReference>
<evidence type="ECO:0000256" key="1">
    <source>
        <dbReference type="ARBA" id="ARBA00006360"/>
    </source>
</evidence>
<dbReference type="Pfam" id="PF12169">
    <property type="entry name" value="DNA_pol3_gamma3"/>
    <property type="match status" value="1"/>
</dbReference>
<dbReference type="FunFam" id="1.10.8.60:FF:000013">
    <property type="entry name" value="DNA polymerase III subunit gamma/tau"/>
    <property type="match status" value="1"/>
</dbReference>
<organism evidence="14 15">
    <name type="scientific">Listeria seeligeri</name>
    <dbReference type="NCBI Taxonomy" id="1640"/>
    <lineage>
        <taxon>Bacteria</taxon>
        <taxon>Bacillati</taxon>
        <taxon>Bacillota</taxon>
        <taxon>Bacilli</taxon>
        <taxon>Bacillales</taxon>
        <taxon>Listeriaceae</taxon>
        <taxon>Listeria</taxon>
    </lineage>
</organism>
<dbReference type="GO" id="GO:0005524">
    <property type="term" value="F:ATP binding"/>
    <property type="evidence" value="ECO:0007669"/>
    <property type="project" value="UniProtKB-KW"/>
</dbReference>
<evidence type="ECO:0000256" key="6">
    <source>
        <dbReference type="ARBA" id="ARBA00022723"/>
    </source>
</evidence>
<dbReference type="OMA" id="EIHCKMV"/>
<keyword evidence="8" id="KW-0862">Zinc</keyword>
<dbReference type="InterPro" id="IPR008921">
    <property type="entry name" value="DNA_pol3_clamp-load_cplx_C"/>
</dbReference>
<evidence type="ECO:0000256" key="9">
    <source>
        <dbReference type="ARBA" id="ARBA00022840"/>
    </source>
</evidence>
<keyword evidence="3 14" id="KW-0808">Transferase</keyword>
<keyword evidence="10" id="KW-0239">DNA-directed DNA polymerase</keyword>
<dbReference type="PANTHER" id="PTHR11669">
    <property type="entry name" value="REPLICATION FACTOR C / DNA POLYMERASE III GAMMA-TAU SUBUNIT"/>
    <property type="match status" value="1"/>
</dbReference>
<name>A0A7X0X562_LISSE</name>
<dbReference type="GO" id="GO:0046872">
    <property type="term" value="F:metal ion binding"/>
    <property type="evidence" value="ECO:0007669"/>
    <property type="project" value="UniProtKB-KW"/>
</dbReference>
<dbReference type="NCBIfam" id="TIGR02397">
    <property type="entry name" value="dnaX_nterm"/>
    <property type="match status" value="1"/>
</dbReference>
<dbReference type="AlphaFoldDB" id="A0A7X0X562"/>
<dbReference type="InterPro" id="IPR022754">
    <property type="entry name" value="DNA_pol_III_gamma-3"/>
</dbReference>
<dbReference type="InterPro" id="IPR012763">
    <property type="entry name" value="DNA_pol_III_sug/sutau_N"/>
</dbReference>
<comment type="caution">
    <text evidence="14">The sequence shown here is derived from an EMBL/GenBank/DDBJ whole genome shotgun (WGS) entry which is preliminary data.</text>
</comment>
<keyword evidence="7" id="KW-0547">Nucleotide-binding</keyword>
<evidence type="ECO:0000256" key="2">
    <source>
        <dbReference type="ARBA" id="ARBA00012417"/>
    </source>
</evidence>
<evidence type="ECO:0000256" key="3">
    <source>
        <dbReference type="ARBA" id="ARBA00022679"/>
    </source>
</evidence>
<evidence type="ECO:0000256" key="4">
    <source>
        <dbReference type="ARBA" id="ARBA00022695"/>
    </source>
</evidence>
<protein>
    <recommendedName>
        <fullName evidence="2">DNA-directed DNA polymerase</fullName>
        <ecNumber evidence="2">2.7.7.7</ecNumber>
    </recommendedName>
</protein>
<evidence type="ECO:0000259" key="13">
    <source>
        <dbReference type="SMART" id="SM00382"/>
    </source>
</evidence>
<dbReference type="GeneID" id="32489052"/>
<keyword evidence="4 14" id="KW-0548">Nucleotidyltransferase</keyword>
<comment type="similarity">
    <text evidence="1">Belongs to the DnaX/STICHEL family.</text>
</comment>
<proteinExistence type="inferred from homology"/>
<evidence type="ECO:0000256" key="7">
    <source>
        <dbReference type="ARBA" id="ARBA00022741"/>
    </source>
</evidence>
<dbReference type="EMBL" id="JAARRG010000017">
    <property type="protein sequence ID" value="MBC1487391.1"/>
    <property type="molecule type" value="Genomic_DNA"/>
</dbReference>
<keyword evidence="9" id="KW-0067">ATP-binding</keyword>
<evidence type="ECO:0000313" key="14">
    <source>
        <dbReference type="EMBL" id="MBC1487391.1"/>
    </source>
</evidence>
<dbReference type="PRINTS" id="PR00300">
    <property type="entry name" value="CLPPROTEASEA"/>
</dbReference>
<accession>A0A7X0X562</accession>
<dbReference type="Gene3D" id="3.40.50.300">
    <property type="entry name" value="P-loop containing nucleotide triphosphate hydrolases"/>
    <property type="match status" value="1"/>
</dbReference>
<dbReference type="Proteomes" id="UP000523362">
    <property type="component" value="Unassembled WGS sequence"/>
</dbReference>
<keyword evidence="5" id="KW-0235">DNA replication</keyword>
<evidence type="ECO:0000256" key="8">
    <source>
        <dbReference type="ARBA" id="ARBA00022833"/>
    </source>
</evidence>
<dbReference type="NCBIfam" id="NF004046">
    <property type="entry name" value="PRK05563.1"/>
    <property type="match status" value="1"/>
</dbReference>
<sequence>MAYQALYRVFRPQSFQDVVGQEHVTKTLKNAIIQNKTSHAYLFSGPRGTGKTSAAKIFAKAINCEHGHDGEPCNECEICKGTTDGSIPDVLEIDAASNNGVEEIRDIREKVKYAPTVAKYKVYIIDEVHMLSTGAFNALLKTLEEPPKHVIFILATTEPHKLPLTIISRVQRFDFKRITTQDIIGRLEFILKEEKIPYDEKALMIVARAAEGGMRDALSLLDQVISYGSEEVTVEDALEITGSVAQGLLTKLVSAAFDGDAAEAISTLTALLAEGKDPVRLVEDLLVFFRDVLLYQKAPNLEETLERALVDDDFVALAKRADSLKIYEFVKILNTAQQQMRFSNHPGIYVEVALVQLTQTGSVASGNIVTNEAPASGDVADLKHQMEQMQQELQTLKKQIASGAGVAPTEKPAQNRGGAKKQINNGKQFKAPIGKINHVLGEAKKENLQLIRGCWGELLSMLMASQAALLNDAEPVAASQDTFVLKFKHEIHCQMAMDNPNFVETITSSIARLTKVNYTFIGIPEDQWADVRENFLHSHGGDVSAEEGASPEARKPAEDPFVLEATKLVGEDLLEIKD</sequence>
<feature type="region of interest" description="Disordered" evidence="12">
    <location>
        <begin position="540"/>
        <end position="559"/>
    </location>
</feature>
<dbReference type="PANTHER" id="PTHR11669:SF0">
    <property type="entry name" value="PROTEIN STICHEL-LIKE 2"/>
    <property type="match status" value="1"/>
</dbReference>
<dbReference type="SUPFAM" id="SSF48019">
    <property type="entry name" value="post-AAA+ oligomerization domain-like"/>
    <property type="match status" value="1"/>
</dbReference>
<comment type="catalytic activity">
    <reaction evidence="11">
        <text>DNA(n) + a 2'-deoxyribonucleoside 5'-triphosphate = DNA(n+1) + diphosphate</text>
        <dbReference type="Rhea" id="RHEA:22508"/>
        <dbReference type="Rhea" id="RHEA-COMP:17339"/>
        <dbReference type="Rhea" id="RHEA-COMP:17340"/>
        <dbReference type="ChEBI" id="CHEBI:33019"/>
        <dbReference type="ChEBI" id="CHEBI:61560"/>
        <dbReference type="ChEBI" id="CHEBI:173112"/>
        <dbReference type="EC" id="2.7.7.7"/>
    </reaction>
</comment>
<dbReference type="InterPro" id="IPR027417">
    <property type="entry name" value="P-loop_NTPase"/>
</dbReference>
<dbReference type="Gene3D" id="1.20.272.10">
    <property type="match status" value="1"/>
</dbReference>
<dbReference type="CDD" id="cd00009">
    <property type="entry name" value="AAA"/>
    <property type="match status" value="1"/>
</dbReference>
<dbReference type="GO" id="GO:0009360">
    <property type="term" value="C:DNA polymerase III complex"/>
    <property type="evidence" value="ECO:0007669"/>
    <property type="project" value="InterPro"/>
</dbReference>
<dbReference type="EC" id="2.7.7.7" evidence="2"/>
<evidence type="ECO:0000256" key="5">
    <source>
        <dbReference type="ARBA" id="ARBA00022705"/>
    </source>
</evidence>
<dbReference type="SUPFAM" id="SSF52540">
    <property type="entry name" value="P-loop containing nucleoside triphosphate hydrolases"/>
    <property type="match status" value="1"/>
</dbReference>
<dbReference type="InterPro" id="IPR003593">
    <property type="entry name" value="AAA+_ATPase"/>
</dbReference>
<dbReference type="GO" id="GO:0006261">
    <property type="term" value="P:DNA-templated DNA replication"/>
    <property type="evidence" value="ECO:0007669"/>
    <property type="project" value="TreeGrafter"/>
</dbReference>
<reference evidence="14 15" key="1">
    <citation type="submission" date="2020-03" db="EMBL/GenBank/DDBJ databases">
        <title>Soil Listeria distribution.</title>
        <authorList>
            <person name="Liao J."/>
            <person name="Wiedmann M."/>
        </authorList>
    </citation>
    <scope>NUCLEOTIDE SEQUENCE [LARGE SCALE GENOMIC DNA]</scope>
    <source>
        <strain evidence="14 15">FSL L7-1560</strain>
    </source>
</reference>
<dbReference type="FunFam" id="3.40.50.300:FF:000014">
    <property type="entry name" value="DNA polymerase III subunit gamma/tau"/>
    <property type="match status" value="1"/>
</dbReference>
<dbReference type="RefSeq" id="WP_012986553.1">
    <property type="nucleotide sequence ID" value="NZ_CBCPLZ010000004.1"/>
</dbReference>
<dbReference type="Gene3D" id="1.10.8.60">
    <property type="match status" value="1"/>
</dbReference>
<dbReference type="FunFam" id="1.20.272.10:FF:000003">
    <property type="entry name" value="DNA polymerase III subunit gamma/tau"/>
    <property type="match status" value="1"/>
</dbReference>
<keyword evidence="6" id="KW-0479">Metal-binding</keyword>
<dbReference type="SMART" id="SM00382">
    <property type="entry name" value="AAA"/>
    <property type="match status" value="1"/>
</dbReference>
<dbReference type="InterPro" id="IPR001270">
    <property type="entry name" value="ClpA/B"/>
</dbReference>
<gene>
    <name evidence="14" type="primary">dnaX</name>
    <name evidence="14" type="ORF">HB897_14250</name>
</gene>
<dbReference type="InterPro" id="IPR050238">
    <property type="entry name" value="DNA_Rep/Repair_Clamp_Loader"/>
</dbReference>
<evidence type="ECO:0000256" key="11">
    <source>
        <dbReference type="ARBA" id="ARBA00049244"/>
    </source>
</evidence>
<feature type="domain" description="AAA+ ATPase" evidence="13">
    <location>
        <begin position="37"/>
        <end position="179"/>
    </location>
</feature>
<dbReference type="Pfam" id="PF22608">
    <property type="entry name" value="DNAX_ATPase_lid"/>
    <property type="match status" value="1"/>
</dbReference>
<dbReference type="GO" id="GO:0003677">
    <property type="term" value="F:DNA binding"/>
    <property type="evidence" value="ECO:0007669"/>
    <property type="project" value="InterPro"/>
</dbReference>
<dbReference type="Pfam" id="PF13177">
    <property type="entry name" value="DNA_pol3_delta2"/>
    <property type="match status" value="1"/>
</dbReference>
<evidence type="ECO:0000256" key="12">
    <source>
        <dbReference type="SAM" id="MobiDB-lite"/>
    </source>
</evidence>
<dbReference type="GO" id="GO:0003887">
    <property type="term" value="F:DNA-directed DNA polymerase activity"/>
    <property type="evidence" value="ECO:0007669"/>
    <property type="project" value="UniProtKB-KW"/>
</dbReference>
<evidence type="ECO:0000313" key="15">
    <source>
        <dbReference type="Proteomes" id="UP000523362"/>
    </source>
</evidence>